<evidence type="ECO:0000313" key="2">
    <source>
        <dbReference type="Proteomes" id="UP000285405"/>
    </source>
</evidence>
<organism evidence="1 2">
    <name type="scientific">Golovinomyces cichoracearum</name>
    <dbReference type="NCBI Taxonomy" id="62708"/>
    <lineage>
        <taxon>Eukaryota</taxon>
        <taxon>Fungi</taxon>
        <taxon>Dikarya</taxon>
        <taxon>Ascomycota</taxon>
        <taxon>Pezizomycotina</taxon>
        <taxon>Leotiomycetes</taxon>
        <taxon>Erysiphales</taxon>
        <taxon>Erysiphaceae</taxon>
        <taxon>Golovinomyces</taxon>
    </lineage>
</organism>
<name>A0A420I8S5_9PEZI</name>
<proteinExistence type="predicted"/>
<sequence length="65" mass="6955">MSDINPIQVNHPLAFPGFGRDSTTAGSDEQGFFIMLSVLVGGAGNRTQTVCLFIHSFYVSGSTIF</sequence>
<dbReference type="AlphaFoldDB" id="A0A420I8S5"/>
<protein>
    <submittedName>
        <fullName evidence="1">Uncharacterized protein</fullName>
    </submittedName>
</protein>
<dbReference type="EMBL" id="MCBR01011087">
    <property type="protein sequence ID" value="RKF66756.1"/>
    <property type="molecule type" value="Genomic_DNA"/>
</dbReference>
<dbReference type="Proteomes" id="UP000285405">
    <property type="component" value="Unassembled WGS sequence"/>
</dbReference>
<gene>
    <name evidence="1" type="ORF">GcC1_110026</name>
</gene>
<accession>A0A420I8S5</accession>
<reference evidence="1 2" key="1">
    <citation type="journal article" date="2018" name="BMC Genomics">
        <title>Comparative genome analyses reveal sequence features reflecting distinct modes of host-adaptation between dicot and monocot powdery mildew.</title>
        <authorList>
            <person name="Wu Y."/>
            <person name="Ma X."/>
            <person name="Pan Z."/>
            <person name="Kale S.D."/>
            <person name="Song Y."/>
            <person name="King H."/>
            <person name="Zhang Q."/>
            <person name="Presley C."/>
            <person name="Deng X."/>
            <person name="Wei C.I."/>
            <person name="Xiao S."/>
        </authorList>
    </citation>
    <scope>NUCLEOTIDE SEQUENCE [LARGE SCALE GENOMIC DNA]</scope>
    <source>
        <strain evidence="1">UCSC1</strain>
    </source>
</reference>
<evidence type="ECO:0000313" key="1">
    <source>
        <dbReference type="EMBL" id="RKF66756.1"/>
    </source>
</evidence>
<comment type="caution">
    <text evidence="1">The sequence shown here is derived from an EMBL/GenBank/DDBJ whole genome shotgun (WGS) entry which is preliminary data.</text>
</comment>